<sequence>MTLTLPDLTGVVAGLDRPPLFATVSGAHLYGFPSADSDVDLRGVHLLPVAEVVGLRTGPETVDHTWHDGGIEIDLVTHDLRKFARLLLKPNGYVLEQLLSPLVVTTSDTHAALVALAPRLVTSGHVRHYLGFAQNQRRLLDRSGELKPLLYAFRVLLTGIHLMRTGEVQADLRELAGPAYLGELIDAKRDGEHRALAEVPGAPGRDRLDADLDALTAELGEAAEASRLPEAPTAFAELDDLVIQARLATR</sequence>
<dbReference type="Pfam" id="PF10127">
    <property type="entry name" value="RlaP"/>
    <property type="match status" value="1"/>
</dbReference>
<protein>
    <submittedName>
        <fullName evidence="1">Nucleotidyltransferase</fullName>
    </submittedName>
</protein>
<name>A0A918G1P9_9PSEU</name>
<organism evidence="1 2">
    <name type="scientific">Actinokineospora fastidiosa</name>
    <dbReference type="NCBI Taxonomy" id="1816"/>
    <lineage>
        <taxon>Bacteria</taxon>
        <taxon>Bacillati</taxon>
        <taxon>Actinomycetota</taxon>
        <taxon>Actinomycetes</taxon>
        <taxon>Pseudonocardiales</taxon>
        <taxon>Pseudonocardiaceae</taxon>
        <taxon>Actinokineospora</taxon>
    </lineage>
</organism>
<dbReference type="PANTHER" id="PTHR34817">
    <property type="entry name" value="NUCLEOTIDYLTRANSFERASE"/>
    <property type="match status" value="1"/>
</dbReference>
<reference evidence="1" key="1">
    <citation type="journal article" date="2014" name="Int. J. Syst. Evol. Microbiol.">
        <title>Complete genome sequence of Corynebacterium casei LMG S-19264T (=DSM 44701T), isolated from a smear-ripened cheese.</title>
        <authorList>
            <consortium name="US DOE Joint Genome Institute (JGI-PGF)"/>
            <person name="Walter F."/>
            <person name="Albersmeier A."/>
            <person name="Kalinowski J."/>
            <person name="Ruckert C."/>
        </authorList>
    </citation>
    <scope>NUCLEOTIDE SEQUENCE</scope>
    <source>
        <strain evidence="1">JCM 3276</strain>
    </source>
</reference>
<dbReference type="AlphaFoldDB" id="A0A918G1P9"/>
<evidence type="ECO:0000313" key="2">
    <source>
        <dbReference type="Proteomes" id="UP000660680"/>
    </source>
</evidence>
<dbReference type="Proteomes" id="UP000660680">
    <property type="component" value="Unassembled WGS sequence"/>
</dbReference>
<gene>
    <name evidence="1" type="ORF">GCM10010171_02390</name>
</gene>
<keyword evidence="2" id="KW-1185">Reference proteome</keyword>
<evidence type="ECO:0000313" key="1">
    <source>
        <dbReference type="EMBL" id="GGS14059.1"/>
    </source>
</evidence>
<dbReference type="RefSeq" id="WP_189208414.1">
    <property type="nucleotide sequence ID" value="NZ_BMRB01000001.1"/>
</dbReference>
<accession>A0A918G1P9</accession>
<reference evidence="1" key="2">
    <citation type="submission" date="2020-09" db="EMBL/GenBank/DDBJ databases">
        <authorList>
            <person name="Sun Q."/>
            <person name="Ohkuma M."/>
        </authorList>
    </citation>
    <scope>NUCLEOTIDE SEQUENCE</scope>
    <source>
        <strain evidence="1">JCM 3276</strain>
    </source>
</reference>
<comment type="caution">
    <text evidence="1">The sequence shown here is derived from an EMBL/GenBank/DDBJ whole genome shotgun (WGS) entry which is preliminary data.</text>
</comment>
<dbReference type="PANTHER" id="PTHR34817:SF1">
    <property type="entry name" value="NUCLEOTIDYLTRANSFERASE"/>
    <property type="match status" value="1"/>
</dbReference>
<dbReference type="InterPro" id="IPR018775">
    <property type="entry name" value="RlaP"/>
</dbReference>
<proteinExistence type="predicted"/>
<dbReference type="EMBL" id="BMRB01000001">
    <property type="protein sequence ID" value="GGS14059.1"/>
    <property type="molecule type" value="Genomic_DNA"/>
</dbReference>